<sequence>MKVSLKPPLERFVANRVKMGQYRSPSDMVNEALEVLKEQEQFTPAHEAFLRREIRRGVAQLDTGKSINFTAKQIIAEERKRSDGNR</sequence>
<evidence type="ECO:0000313" key="1">
    <source>
        <dbReference type="EMBL" id="EQD49198.1"/>
    </source>
</evidence>
<dbReference type="Gene3D" id="6.10.10.120">
    <property type="entry name" value="Antitoxin ParD1-like"/>
    <property type="match status" value="1"/>
</dbReference>
<dbReference type="EMBL" id="AUZY01007668">
    <property type="protein sequence ID" value="EQD49198.1"/>
    <property type="molecule type" value="Genomic_DNA"/>
</dbReference>
<reference evidence="1" key="1">
    <citation type="submission" date="2013-08" db="EMBL/GenBank/DDBJ databases">
        <authorList>
            <person name="Mendez C."/>
            <person name="Richter M."/>
            <person name="Ferrer M."/>
            <person name="Sanchez J."/>
        </authorList>
    </citation>
    <scope>NUCLEOTIDE SEQUENCE</scope>
</reference>
<protein>
    <submittedName>
        <fullName evidence="1">Addiction module antidote protein, CopG/Arc/MetJ family</fullName>
    </submittedName>
</protein>
<gene>
    <name evidence="1" type="ORF">B1B_11757</name>
</gene>
<accession>T0ZXA5</accession>
<comment type="caution">
    <text evidence="1">The sequence shown here is derived from an EMBL/GenBank/DDBJ whole genome shotgun (WGS) entry which is preliminary data.</text>
</comment>
<organism evidence="1">
    <name type="scientific">mine drainage metagenome</name>
    <dbReference type="NCBI Taxonomy" id="410659"/>
    <lineage>
        <taxon>unclassified sequences</taxon>
        <taxon>metagenomes</taxon>
        <taxon>ecological metagenomes</taxon>
    </lineage>
</organism>
<reference evidence="1" key="2">
    <citation type="journal article" date="2014" name="ISME J.">
        <title>Microbial stratification in low pH oxic and suboxic macroscopic growths along an acid mine drainage.</title>
        <authorList>
            <person name="Mendez-Garcia C."/>
            <person name="Mesa V."/>
            <person name="Sprenger R.R."/>
            <person name="Richter M."/>
            <person name="Diez M.S."/>
            <person name="Solano J."/>
            <person name="Bargiela R."/>
            <person name="Golyshina O.V."/>
            <person name="Manteca A."/>
            <person name="Ramos J.L."/>
            <person name="Gallego J.R."/>
            <person name="Llorente I."/>
            <person name="Martins Dos Santos V.A."/>
            <person name="Jensen O.N."/>
            <person name="Pelaez A.I."/>
            <person name="Sanchez J."/>
            <person name="Ferrer M."/>
        </authorList>
    </citation>
    <scope>NUCLEOTIDE SEQUENCE</scope>
</reference>
<dbReference type="InterPro" id="IPR038296">
    <property type="entry name" value="ParD_sf"/>
</dbReference>
<name>T0ZXA5_9ZZZZ</name>
<feature type="non-terminal residue" evidence="1">
    <location>
        <position position="86"/>
    </location>
</feature>
<proteinExistence type="predicted"/>
<dbReference type="AlphaFoldDB" id="T0ZXA5"/>